<comment type="caution">
    <text evidence="13">The sequence shown here is derived from an EMBL/GenBank/DDBJ whole genome shotgun (WGS) entry which is preliminary data.</text>
</comment>
<proteinExistence type="inferred from homology"/>
<evidence type="ECO:0000256" key="5">
    <source>
        <dbReference type="ARBA" id="ARBA00022824"/>
    </source>
</evidence>
<evidence type="ECO:0000256" key="4">
    <source>
        <dbReference type="ARBA" id="ARBA00022729"/>
    </source>
</evidence>
<evidence type="ECO:0000256" key="7">
    <source>
        <dbReference type="ARBA" id="ARBA00023136"/>
    </source>
</evidence>
<keyword evidence="5" id="KW-0256">Endoplasmic reticulum</keyword>
<evidence type="ECO:0000256" key="2">
    <source>
        <dbReference type="ARBA" id="ARBA00009141"/>
    </source>
</evidence>
<dbReference type="GO" id="GO:0005789">
    <property type="term" value="C:endoplasmic reticulum membrane"/>
    <property type="evidence" value="ECO:0007669"/>
    <property type="project" value="UniProtKB-SubCell"/>
</dbReference>
<keyword evidence="7 11" id="KW-0472">Membrane</keyword>
<evidence type="ECO:0000256" key="11">
    <source>
        <dbReference type="SAM" id="Phobius"/>
    </source>
</evidence>
<organism evidence="13 14">
    <name type="scientific">Littorina saxatilis</name>
    <dbReference type="NCBI Taxonomy" id="31220"/>
    <lineage>
        <taxon>Eukaryota</taxon>
        <taxon>Metazoa</taxon>
        <taxon>Spiralia</taxon>
        <taxon>Lophotrochozoa</taxon>
        <taxon>Mollusca</taxon>
        <taxon>Gastropoda</taxon>
        <taxon>Caenogastropoda</taxon>
        <taxon>Littorinimorpha</taxon>
        <taxon>Littorinoidea</taxon>
        <taxon>Littorinidae</taxon>
        <taxon>Littorina</taxon>
    </lineage>
</organism>
<feature type="transmembrane region" description="Helical" evidence="11">
    <location>
        <begin position="263"/>
        <end position="282"/>
    </location>
</feature>
<evidence type="ECO:0000256" key="9">
    <source>
        <dbReference type="ARBA" id="ARBA00023277"/>
    </source>
</evidence>
<dbReference type="InterPro" id="IPR021720">
    <property type="entry name" value="Malectin_dom"/>
</dbReference>
<feature type="domain" description="Malectin" evidence="12">
    <location>
        <begin position="41"/>
        <end position="202"/>
    </location>
</feature>
<comment type="subcellular location">
    <subcellularLocation>
        <location evidence="1">Endoplasmic reticulum membrane</location>
        <topology evidence="1">Single-pass type I membrane protein</topology>
    </subcellularLocation>
</comment>
<evidence type="ECO:0000256" key="1">
    <source>
        <dbReference type="ARBA" id="ARBA00004115"/>
    </source>
</evidence>
<dbReference type="AlphaFoldDB" id="A0AAN9FVA8"/>
<comment type="similarity">
    <text evidence="2">Belongs to the malectin family.</text>
</comment>
<sequence length="284" mass="31706">MFSVLGAMFRCYQRHLSQRRVLFSLLFTLCLFSNALGIGEVMWAVNCGGEPHTDIHGIRYEGDPMQDTGFASDYGKNLLIQRVVPQDQILYQTERYHLSTFNYDLPVWKDGDYVLVMKFSEVWFTSTNQKVFDVVLNGEHTVVSELDIYGRVGRGVAHDEIVPFSIKGGKLRVSGEQSSIDGKKISLEFVKGELDNPKVNAIYVIKGSLDDVPKLPPLPGGEGQQEEEEEEDEESSSSKPSKQRRPSGPRAKDPYAGDDTSTMLLPVFVAIGAFIPLAFCLCKL</sequence>
<keyword evidence="9" id="KW-0119">Carbohydrate metabolism</keyword>
<feature type="compositionally biased region" description="Acidic residues" evidence="10">
    <location>
        <begin position="224"/>
        <end position="235"/>
    </location>
</feature>
<dbReference type="PANTHER" id="PTHR13460:SF0">
    <property type="entry name" value="MALECTIN"/>
    <property type="match status" value="1"/>
</dbReference>
<keyword evidence="8" id="KW-0325">Glycoprotein</keyword>
<evidence type="ECO:0000256" key="8">
    <source>
        <dbReference type="ARBA" id="ARBA00023180"/>
    </source>
</evidence>
<name>A0AAN9FVA8_9CAEN</name>
<evidence type="ECO:0000313" key="13">
    <source>
        <dbReference type="EMBL" id="KAK7087211.1"/>
    </source>
</evidence>
<dbReference type="Gene3D" id="2.60.120.430">
    <property type="entry name" value="Galactose-binding lectin"/>
    <property type="match status" value="1"/>
</dbReference>
<evidence type="ECO:0000259" key="12">
    <source>
        <dbReference type="Pfam" id="PF11721"/>
    </source>
</evidence>
<gene>
    <name evidence="13" type="ORF">V1264_021287</name>
</gene>
<keyword evidence="14" id="KW-1185">Reference proteome</keyword>
<evidence type="ECO:0000256" key="10">
    <source>
        <dbReference type="SAM" id="MobiDB-lite"/>
    </source>
</evidence>
<protein>
    <recommendedName>
        <fullName evidence="12">Malectin domain-containing protein</fullName>
    </recommendedName>
</protein>
<dbReference type="Proteomes" id="UP001374579">
    <property type="component" value="Unassembled WGS sequence"/>
</dbReference>
<dbReference type="GO" id="GO:0030246">
    <property type="term" value="F:carbohydrate binding"/>
    <property type="evidence" value="ECO:0007669"/>
    <property type="project" value="InterPro"/>
</dbReference>
<accession>A0AAN9FVA8</accession>
<dbReference type="Pfam" id="PF11721">
    <property type="entry name" value="Malectin"/>
    <property type="match status" value="1"/>
</dbReference>
<dbReference type="PANTHER" id="PTHR13460">
    <property type="match status" value="1"/>
</dbReference>
<feature type="region of interest" description="Disordered" evidence="10">
    <location>
        <begin position="213"/>
        <end position="258"/>
    </location>
</feature>
<dbReference type="EMBL" id="JBAMIC010004070">
    <property type="protein sequence ID" value="KAK7087211.1"/>
    <property type="molecule type" value="Genomic_DNA"/>
</dbReference>
<evidence type="ECO:0000256" key="3">
    <source>
        <dbReference type="ARBA" id="ARBA00022692"/>
    </source>
</evidence>
<keyword evidence="3 11" id="KW-0812">Transmembrane</keyword>
<dbReference type="InterPro" id="IPR039155">
    <property type="entry name" value="MLEC"/>
</dbReference>
<keyword evidence="6 11" id="KW-1133">Transmembrane helix</keyword>
<keyword evidence="4" id="KW-0732">Signal</keyword>
<evidence type="ECO:0000256" key="6">
    <source>
        <dbReference type="ARBA" id="ARBA00022989"/>
    </source>
</evidence>
<reference evidence="13 14" key="1">
    <citation type="submission" date="2024-02" db="EMBL/GenBank/DDBJ databases">
        <title>Chromosome-scale genome assembly of the rough periwinkle Littorina saxatilis.</title>
        <authorList>
            <person name="De Jode A."/>
            <person name="Faria R."/>
            <person name="Formenti G."/>
            <person name="Sims Y."/>
            <person name="Smith T.P."/>
            <person name="Tracey A."/>
            <person name="Wood J.M.D."/>
            <person name="Zagrodzka Z.B."/>
            <person name="Johannesson K."/>
            <person name="Butlin R.K."/>
            <person name="Leder E.H."/>
        </authorList>
    </citation>
    <scope>NUCLEOTIDE SEQUENCE [LARGE SCALE GENOMIC DNA]</scope>
    <source>
        <strain evidence="13">Snail1</strain>
        <tissue evidence="13">Muscle</tissue>
    </source>
</reference>
<evidence type="ECO:0000313" key="14">
    <source>
        <dbReference type="Proteomes" id="UP001374579"/>
    </source>
</evidence>